<reference evidence="4" key="1">
    <citation type="submission" date="2025-08" db="UniProtKB">
        <authorList>
            <consortium name="RefSeq"/>
        </authorList>
    </citation>
    <scope>IDENTIFICATION</scope>
</reference>
<dbReference type="InterPro" id="IPR019406">
    <property type="entry name" value="APLF_PBZ"/>
</dbReference>
<dbReference type="GO" id="GO:0006302">
    <property type="term" value="P:double-strand break repair"/>
    <property type="evidence" value="ECO:0007669"/>
    <property type="project" value="InterPro"/>
</dbReference>
<dbReference type="GO" id="GO:0008408">
    <property type="term" value="F:3'-5' exonuclease activity"/>
    <property type="evidence" value="ECO:0007669"/>
    <property type="project" value="InterPro"/>
</dbReference>
<feature type="compositionally biased region" description="Basic and acidic residues" evidence="1">
    <location>
        <begin position="423"/>
        <end position="440"/>
    </location>
</feature>
<dbReference type="Proteomes" id="UP000515154">
    <property type="component" value="Linkage group LG4"/>
</dbReference>
<dbReference type="GO" id="GO:0005634">
    <property type="term" value="C:nucleus"/>
    <property type="evidence" value="ECO:0007669"/>
    <property type="project" value="TreeGrafter"/>
</dbReference>
<dbReference type="GO" id="GO:0003906">
    <property type="term" value="F:DNA-(apurinic or apyrimidinic site) endonuclease activity"/>
    <property type="evidence" value="ECO:0007669"/>
    <property type="project" value="InterPro"/>
</dbReference>
<keyword evidence="3" id="KW-1185">Reference proteome</keyword>
<dbReference type="InterPro" id="IPR039253">
    <property type="entry name" value="APLF"/>
</dbReference>
<proteinExistence type="predicted"/>
<dbReference type="Pfam" id="PF10283">
    <property type="entry name" value="zf-CCHH"/>
    <property type="match status" value="2"/>
</dbReference>
<accession>A0A6P7SC74</accession>
<feature type="compositionally biased region" description="Basic and acidic residues" evidence="1">
    <location>
        <begin position="113"/>
        <end position="179"/>
    </location>
</feature>
<feature type="region of interest" description="Disordered" evidence="1">
    <location>
        <begin position="423"/>
        <end position="464"/>
    </location>
</feature>
<feature type="compositionally biased region" description="Acidic residues" evidence="1">
    <location>
        <begin position="505"/>
        <end position="528"/>
    </location>
</feature>
<protein>
    <submittedName>
        <fullName evidence="4">Aprataxin and PNK-like factor isoform X2</fullName>
    </submittedName>
</protein>
<feature type="domain" description="PBZ-type" evidence="2">
    <location>
        <begin position="461"/>
        <end position="484"/>
    </location>
</feature>
<feature type="compositionally biased region" description="Basic and acidic residues" evidence="1">
    <location>
        <begin position="194"/>
        <end position="212"/>
    </location>
</feature>
<feature type="compositionally biased region" description="Basic and acidic residues" evidence="1">
    <location>
        <begin position="447"/>
        <end position="463"/>
    </location>
</feature>
<sequence>MSGIVLRPIDGGESITVPTDSQTVIGRGNFLQVLDKRVSRNHGMLEVVDGTLFLTPTHANPCFYQKKGTKDRLALPKDQQKRLEAGDMFGLLQDKFFYEVTYGTVQNGKVEQKELSTTEKDGKEVKKDSNKETTEKDTVKKEEKPPEKDVKKEVKDEEKKKDANKLNDTKPTEASKETSPEAAATKDNSNTAVKQEEKASPTSKEDTKKELSDAPNSKKRKLSEAADNTSETTTTETPEQKEKPQKANTRSGVDDFVIGDEYSDDDLRYRRRTYKEDDDDDENDEDFIAWDDDDSGSDWEKKRGTSRGRGKGRGSPKKLSLKPRGPGKSVGRKRRRRRNCDEDSDEELDSYIPRPSRRRAAARAQKEEEEGEEEEEEEEGEEEEVEEEEEEEDSSKKAGPEKKERVPCQYGDKCFRKNASHLKEFSHPCDEDVKGTEKDVSQTGGEEQERKERKNANKQEKPECQYGVACYRKTAQHRKEYKHTIQPEPVNRPKRMTTTLKVTGGDEDFSDQPPSDEESMDEDSEWEPEAASAGGPKVKGSAAQKKVNA</sequence>
<dbReference type="GO" id="GO:0035861">
    <property type="term" value="C:site of double-strand break"/>
    <property type="evidence" value="ECO:0007669"/>
    <property type="project" value="TreeGrafter"/>
</dbReference>
<feature type="region of interest" description="Disordered" evidence="1">
    <location>
        <begin position="478"/>
        <end position="549"/>
    </location>
</feature>
<evidence type="ECO:0000256" key="1">
    <source>
        <dbReference type="SAM" id="MobiDB-lite"/>
    </source>
</evidence>
<name>A0A6P7SC74_9MOLL</name>
<dbReference type="RefSeq" id="XP_029635653.1">
    <property type="nucleotide sequence ID" value="XM_029779793.2"/>
</dbReference>
<feature type="compositionally biased region" description="Basic residues" evidence="1">
    <location>
        <begin position="304"/>
        <end position="321"/>
    </location>
</feature>
<evidence type="ECO:0000313" key="3">
    <source>
        <dbReference type="Proteomes" id="UP000515154"/>
    </source>
</evidence>
<feature type="compositionally biased region" description="Basic and acidic residues" evidence="1">
    <location>
        <begin position="394"/>
        <end position="406"/>
    </location>
</feature>
<dbReference type="AlphaFoldDB" id="A0A6P7SC74"/>
<dbReference type="PANTHER" id="PTHR21315:SF2">
    <property type="entry name" value="APRATAXIN AND PNK-LIKE FACTOR"/>
    <property type="match status" value="1"/>
</dbReference>
<evidence type="ECO:0000313" key="4">
    <source>
        <dbReference type="RefSeq" id="XP_029635653.1"/>
    </source>
</evidence>
<dbReference type="SUPFAM" id="SSF49879">
    <property type="entry name" value="SMAD/FHA domain"/>
    <property type="match status" value="1"/>
</dbReference>
<dbReference type="InterPro" id="IPR008984">
    <property type="entry name" value="SMAD_FHA_dom_sf"/>
</dbReference>
<feature type="domain" description="PBZ-type" evidence="2">
    <location>
        <begin position="405"/>
        <end position="430"/>
    </location>
</feature>
<dbReference type="FunFam" id="2.60.200.20:FF:000061">
    <property type="entry name" value="Zgc:165656 protein"/>
    <property type="match status" value="1"/>
</dbReference>
<feature type="region of interest" description="Disordered" evidence="1">
    <location>
        <begin position="113"/>
        <end position="410"/>
    </location>
</feature>
<organism evidence="3 4">
    <name type="scientific">Octopus sinensis</name>
    <name type="common">East Asian common octopus</name>
    <dbReference type="NCBI Taxonomy" id="2607531"/>
    <lineage>
        <taxon>Eukaryota</taxon>
        <taxon>Metazoa</taxon>
        <taxon>Spiralia</taxon>
        <taxon>Lophotrochozoa</taxon>
        <taxon>Mollusca</taxon>
        <taxon>Cephalopoda</taxon>
        <taxon>Coleoidea</taxon>
        <taxon>Octopodiformes</taxon>
        <taxon>Octopoda</taxon>
        <taxon>Incirrata</taxon>
        <taxon>Octopodidae</taxon>
        <taxon>Octopus</taxon>
    </lineage>
</organism>
<dbReference type="PANTHER" id="PTHR21315">
    <property type="entry name" value="APRATAXIN AND PNK-LIKE FACTOR-RELATED"/>
    <property type="match status" value="1"/>
</dbReference>
<feature type="compositionally biased region" description="Acidic residues" evidence="1">
    <location>
        <begin position="367"/>
        <end position="393"/>
    </location>
</feature>
<gene>
    <name evidence="4" type="primary">LOC115210968</name>
</gene>
<feature type="compositionally biased region" description="Acidic residues" evidence="1">
    <location>
        <begin position="276"/>
        <end position="297"/>
    </location>
</feature>
<dbReference type="Gene3D" id="2.60.200.20">
    <property type="match status" value="1"/>
</dbReference>
<evidence type="ECO:0000259" key="2">
    <source>
        <dbReference type="Pfam" id="PF10283"/>
    </source>
</evidence>